<comment type="similarity">
    <text evidence="2">Belongs to the EMC10 family.</text>
</comment>
<feature type="signal peptide" evidence="9">
    <location>
        <begin position="1"/>
        <end position="19"/>
    </location>
</feature>
<evidence type="ECO:0000256" key="3">
    <source>
        <dbReference type="ARBA" id="ARBA00020105"/>
    </source>
</evidence>
<comment type="subcellular location">
    <subcellularLocation>
        <location evidence="1">Endoplasmic reticulum membrane</location>
        <topology evidence="1">Single-pass type I membrane protein</topology>
    </subcellularLocation>
</comment>
<organism evidence="10 11">
    <name type="scientific">Cryptococcus decagattii</name>
    <dbReference type="NCBI Taxonomy" id="1859122"/>
    <lineage>
        <taxon>Eukaryota</taxon>
        <taxon>Fungi</taxon>
        <taxon>Dikarya</taxon>
        <taxon>Basidiomycota</taxon>
        <taxon>Agaricomycotina</taxon>
        <taxon>Tremellomycetes</taxon>
        <taxon>Tremellales</taxon>
        <taxon>Cryptococcaceae</taxon>
        <taxon>Cryptococcus</taxon>
        <taxon>Cryptococcus gattii species complex</taxon>
    </lineage>
</organism>
<evidence type="ECO:0000256" key="9">
    <source>
        <dbReference type="SAM" id="SignalP"/>
    </source>
</evidence>
<dbReference type="PANTHER" id="PTHR21397:SF4">
    <property type="entry name" value="ER MEMBRANE PROTEIN COMPLEX SUBUNIT 10"/>
    <property type="match status" value="1"/>
</dbReference>
<keyword evidence="4" id="KW-0812">Transmembrane</keyword>
<keyword evidence="11" id="KW-1185">Reference proteome</keyword>
<keyword evidence="5 9" id="KW-0732">Signal</keyword>
<dbReference type="Pfam" id="PF21203">
    <property type="entry name" value="ECM10"/>
    <property type="match status" value="1"/>
</dbReference>
<evidence type="ECO:0000256" key="4">
    <source>
        <dbReference type="ARBA" id="ARBA00022692"/>
    </source>
</evidence>
<evidence type="ECO:0000256" key="6">
    <source>
        <dbReference type="ARBA" id="ARBA00022824"/>
    </source>
</evidence>
<name>A0ABZ2AKG3_9TREE</name>
<protein>
    <recommendedName>
        <fullName evidence="3">ER membrane protein complex subunit 10</fullName>
    </recommendedName>
</protein>
<keyword evidence="8" id="KW-0472">Membrane</keyword>
<dbReference type="PANTHER" id="PTHR21397">
    <property type="entry name" value="CHROMATIN COMPLEXES SUBUNIT BAP18-RELATED"/>
    <property type="match status" value="1"/>
</dbReference>
<proteinExistence type="inferred from homology"/>
<evidence type="ECO:0000256" key="1">
    <source>
        <dbReference type="ARBA" id="ARBA00004115"/>
    </source>
</evidence>
<evidence type="ECO:0000256" key="2">
    <source>
        <dbReference type="ARBA" id="ARBA00007695"/>
    </source>
</evidence>
<gene>
    <name evidence="10" type="ORF">IAS62_000309</name>
</gene>
<reference evidence="10 11" key="1">
    <citation type="submission" date="2024-01" db="EMBL/GenBank/DDBJ databases">
        <title>Comparative genomics of Cryptococcus and Kwoniella reveals pathogenesis evolution and contrasting modes of karyotype evolution via chromosome fusion or intercentromeric recombination.</title>
        <authorList>
            <person name="Coelho M.A."/>
            <person name="David-Palma M."/>
            <person name="Shea T."/>
            <person name="Bowers K."/>
            <person name="McGinley-Smith S."/>
            <person name="Mohammad A.W."/>
            <person name="Gnirke A."/>
            <person name="Yurkov A.M."/>
            <person name="Nowrousian M."/>
            <person name="Sun S."/>
            <person name="Cuomo C.A."/>
            <person name="Heitman J."/>
        </authorList>
    </citation>
    <scope>NUCLEOTIDE SEQUENCE [LARGE SCALE GENOMIC DNA]</scope>
    <source>
        <strain evidence="10 11">7685027</strain>
    </source>
</reference>
<dbReference type="EMBL" id="CP143806">
    <property type="protein sequence ID" value="WVO19033.1"/>
    <property type="molecule type" value="Genomic_DNA"/>
</dbReference>
<evidence type="ECO:0000256" key="8">
    <source>
        <dbReference type="ARBA" id="ARBA00023136"/>
    </source>
</evidence>
<dbReference type="Proteomes" id="UP001432216">
    <property type="component" value="Chromosome 1"/>
</dbReference>
<keyword evidence="6" id="KW-0256">Endoplasmic reticulum</keyword>
<accession>A0ABZ2AKG3</accession>
<evidence type="ECO:0000256" key="5">
    <source>
        <dbReference type="ARBA" id="ARBA00022729"/>
    </source>
</evidence>
<dbReference type="GeneID" id="89987085"/>
<evidence type="ECO:0000256" key="7">
    <source>
        <dbReference type="ARBA" id="ARBA00022989"/>
    </source>
</evidence>
<dbReference type="RefSeq" id="XP_064718273.1">
    <property type="nucleotide sequence ID" value="XM_064862201.1"/>
</dbReference>
<evidence type="ECO:0000313" key="11">
    <source>
        <dbReference type="Proteomes" id="UP001432216"/>
    </source>
</evidence>
<sequence length="227" mass="25036">MTSFFSVLFFLLISPFVFANTLQYKLHHRFVPLQASAKSSSSFSQLGHLVVSSAEDGSSFNPQIIPLSTTSRVESRKAGDRTGWYQVALQVKEGESDDDRDWLIATTRASYLAGPLLIKLHMEGNQLVSLSVHPLTSRSYDDTLSTVSLPQDTSIFQLAVMNSQKTRPPPMGTSIMIDSDTGAPVTPPPEKSFLQKYWMYILGIALFFAAQMGPDEPRNQNRGGSGK</sequence>
<evidence type="ECO:0000313" key="10">
    <source>
        <dbReference type="EMBL" id="WVO19033.1"/>
    </source>
</evidence>
<feature type="chain" id="PRO_5045073604" description="ER membrane protein complex subunit 10" evidence="9">
    <location>
        <begin position="20"/>
        <end position="227"/>
    </location>
</feature>
<keyword evidence="7" id="KW-1133">Transmembrane helix</keyword>